<proteinExistence type="predicted"/>
<dbReference type="Proteomes" id="UP001300348">
    <property type="component" value="Chromosome"/>
</dbReference>
<protein>
    <submittedName>
        <fullName evidence="1">DUF6246 family protein</fullName>
    </submittedName>
</protein>
<accession>A0ABY9XM72</accession>
<name>A0ABY9XM72_9GAMM</name>
<keyword evidence="2" id="KW-1185">Reference proteome</keyword>
<dbReference type="EMBL" id="CP133647">
    <property type="protein sequence ID" value="WNH03726.1"/>
    <property type="molecule type" value="Genomic_DNA"/>
</dbReference>
<evidence type="ECO:0000313" key="1">
    <source>
        <dbReference type="EMBL" id="WNH03726.1"/>
    </source>
</evidence>
<reference evidence="1 2" key="1">
    <citation type="journal article" date="2023" name="Access Microbiol">
        <title>The genome of a steinernematid-associated Pseudomonas piscis bacterium encodes the biosynthesis of insect toxins.</title>
        <authorList>
            <person name="Awori R.M."/>
            <person name="Hendre P."/>
            <person name="Amugune N.O."/>
        </authorList>
    </citation>
    <scope>NUCLEOTIDE SEQUENCE [LARGE SCALE GENOMIC DNA]</scope>
    <source>
        <strain evidence="1 2">97</strain>
    </source>
</reference>
<sequence length="230" mass="26307">MTPILDIGEMVISTDKTDYLLRPSFSAMTRIGTPRQIVETYTLLNGAETQELINRALLAYGTLPDWLIKLMRKPAFGRNILSTAMIVIQACCNDDVEELIGEWRPGRRGVVYRLGSLPINDIIVIARELITHGVIGRVKIRKLQRHEGKEEFSDQFKAIEYINAARAHFNMSRQEAKQLTMTEFQMMLKAKFPDEKGFTRAEYDAVIDADDQRTNDLISGKRRLVSMKKQ</sequence>
<evidence type="ECO:0000313" key="2">
    <source>
        <dbReference type="Proteomes" id="UP001300348"/>
    </source>
</evidence>
<organism evidence="1 2">
    <name type="scientific">Xenorhabdus griffiniae</name>
    <dbReference type="NCBI Taxonomy" id="351672"/>
    <lineage>
        <taxon>Bacteria</taxon>
        <taxon>Pseudomonadati</taxon>
        <taxon>Pseudomonadota</taxon>
        <taxon>Gammaproteobacteria</taxon>
        <taxon>Enterobacterales</taxon>
        <taxon>Morganellaceae</taxon>
        <taxon>Xenorhabdus</taxon>
    </lineage>
</organism>
<gene>
    <name evidence="1" type="ORF">QL112_008655</name>
</gene>
<dbReference type="Pfam" id="PF19759">
    <property type="entry name" value="DUF6246"/>
    <property type="match status" value="1"/>
</dbReference>
<dbReference type="GeneID" id="88855622"/>
<dbReference type="RefSeq" id="WP_189760175.1">
    <property type="nucleotide sequence ID" value="NZ_CAWPOC010000224.1"/>
</dbReference>
<dbReference type="InterPro" id="IPR046213">
    <property type="entry name" value="DUF6246"/>
</dbReference>